<sequence length="74" mass="8375">MNVMGTNTRLVRHVLRYPRCLNHVTFSAMCGTIGCKQNVASECLCLRTVWQRGQNTVGDLLTQSHPRTDRKKGD</sequence>
<dbReference type="Proteomes" id="UP000828390">
    <property type="component" value="Unassembled WGS sequence"/>
</dbReference>
<keyword evidence="2" id="KW-1185">Reference proteome</keyword>
<reference evidence="1" key="2">
    <citation type="submission" date="2020-11" db="EMBL/GenBank/DDBJ databases">
        <authorList>
            <person name="McCartney M.A."/>
            <person name="Auch B."/>
            <person name="Kono T."/>
            <person name="Mallez S."/>
            <person name="Becker A."/>
            <person name="Gohl D.M."/>
            <person name="Silverstein K.A.T."/>
            <person name="Koren S."/>
            <person name="Bechman K.B."/>
            <person name="Herman A."/>
            <person name="Abrahante J.E."/>
            <person name="Garbe J."/>
        </authorList>
    </citation>
    <scope>NUCLEOTIDE SEQUENCE</scope>
    <source>
        <strain evidence="1">Duluth1</strain>
        <tissue evidence="1">Whole animal</tissue>
    </source>
</reference>
<evidence type="ECO:0000313" key="2">
    <source>
        <dbReference type="Proteomes" id="UP000828390"/>
    </source>
</evidence>
<gene>
    <name evidence="1" type="ORF">DPMN_193225</name>
</gene>
<accession>A0A9D3Y466</accession>
<organism evidence="1 2">
    <name type="scientific">Dreissena polymorpha</name>
    <name type="common">Zebra mussel</name>
    <name type="synonym">Mytilus polymorpha</name>
    <dbReference type="NCBI Taxonomy" id="45954"/>
    <lineage>
        <taxon>Eukaryota</taxon>
        <taxon>Metazoa</taxon>
        <taxon>Spiralia</taxon>
        <taxon>Lophotrochozoa</taxon>
        <taxon>Mollusca</taxon>
        <taxon>Bivalvia</taxon>
        <taxon>Autobranchia</taxon>
        <taxon>Heteroconchia</taxon>
        <taxon>Euheterodonta</taxon>
        <taxon>Imparidentia</taxon>
        <taxon>Neoheterodontei</taxon>
        <taxon>Myida</taxon>
        <taxon>Dreissenoidea</taxon>
        <taxon>Dreissenidae</taxon>
        <taxon>Dreissena</taxon>
    </lineage>
</organism>
<reference evidence="1" key="1">
    <citation type="journal article" date="2019" name="bioRxiv">
        <title>The Genome of the Zebra Mussel, Dreissena polymorpha: A Resource for Invasive Species Research.</title>
        <authorList>
            <person name="McCartney M.A."/>
            <person name="Auch B."/>
            <person name="Kono T."/>
            <person name="Mallez S."/>
            <person name="Zhang Y."/>
            <person name="Obille A."/>
            <person name="Becker A."/>
            <person name="Abrahante J.E."/>
            <person name="Garbe J."/>
            <person name="Badalamenti J.P."/>
            <person name="Herman A."/>
            <person name="Mangelson H."/>
            <person name="Liachko I."/>
            <person name="Sullivan S."/>
            <person name="Sone E.D."/>
            <person name="Koren S."/>
            <person name="Silverstein K.A.T."/>
            <person name="Beckman K.B."/>
            <person name="Gohl D.M."/>
        </authorList>
    </citation>
    <scope>NUCLEOTIDE SEQUENCE</scope>
    <source>
        <strain evidence="1">Duluth1</strain>
        <tissue evidence="1">Whole animal</tissue>
    </source>
</reference>
<protein>
    <submittedName>
        <fullName evidence="1">Uncharacterized protein</fullName>
    </submittedName>
</protein>
<dbReference type="AlphaFoldDB" id="A0A9D3Y466"/>
<comment type="caution">
    <text evidence="1">The sequence shown here is derived from an EMBL/GenBank/DDBJ whole genome shotgun (WGS) entry which is preliminary data.</text>
</comment>
<dbReference type="EMBL" id="JAIWYP010000018">
    <property type="protein sequence ID" value="KAH3692889.1"/>
    <property type="molecule type" value="Genomic_DNA"/>
</dbReference>
<proteinExistence type="predicted"/>
<evidence type="ECO:0000313" key="1">
    <source>
        <dbReference type="EMBL" id="KAH3692889.1"/>
    </source>
</evidence>
<name>A0A9D3Y466_DREPO</name>